<dbReference type="Proteomes" id="UP000036403">
    <property type="component" value="Unassembled WGS sequence"/>
</dbReference>
<dbReference type="OrthoDB" id="7601167at2759"/>
<accession>A0A0J7KFB2</accession>
<proteinExistence type="predicted"/>
<sequence>MSDDISRDVDKDASNTVEHHVMDILNPTLHHHDLLQSYVRTDVDIGSDSKQDLEEFEEPTKEGHSSKYPTKANVSDNRKNNFRYDGRKKKDDKTKKERSNTTVESEMRIQKSRRK</sequence>
<name>A0A0J7KFB2_LASNI</name>
<dbReference type="PaxDb" id="67767-A0A0J7KFB2"/>
<keyword evidence="3" id="KW-1185">Reference proteome</keyword>
<protein>
    <submittedName>
        <fullName evidence="2">Uncharacterized protein</fullName>
    </submittedName>
</protein>
<reference evidence="2 3" key="1">
    <citation type="submission" date="2015-04" db="EMBL/GenBank/DDBJ databases">
        <title>Lasius niger genome sequencing.</title>
        <authorList>
            <person name="Konorov E.A."/>
            <person name="Nikitin M.A."/>
            <person name="Kirill M.V."/>
            <person name="Chang P."/>
        </authorList>
    </citation>
    <scope>NUCLEOTIDE SEQUENCE [LARGE SCALE GENOMIC DNA]</scope>
    <source>
        <tissue evidence="2">Whole</tissue>
    </source>
</reference>
<comment type="caution">
    <text evidence="2">The sequence shown here is derived from an EMBL/GenBank/DDBJ whole genome shotgun (WGS) entry which is preliminary data.</text>
</comment>
<evidence type="ECO:0000313" key="2">
    <source>
        <dbReference type="EMBL" id="KMQ88957.1"/>
    </source>
</evidence>
<organism evidence="2 3">
    <name type="scientific">Lasius niger</name>
    <name type="common">Black garden ant</name>
    <dbReference type="NCBI Taxonomy" id="67767"/>
    <lineage>
        <taxon>Eukaryota</taxon>
        <taxon>Metazoa</taxon>
        <taxon>Ecdysozoa</taxon>
        <taxon>Arthropoda</taxon>
        <taxon>Hexapoda</taxon>
        <taxon>Insecta</taxon>
        <taxon>Pterygota</taxon>
        <taxon>Neoptera</taxon>
        <taxon>Endopterygota</taxon>
        <taxon>Hymenoptera</taxon>
        <taxon>Apocrita</taxon>
        <taxon>Aculeata</taxon>
        <taxon>Formicoidea</taxon>
        <taxon>Formicidae</taxon>
        <taxon>Formicinae</taxon>
        <taxon>Lasius</taxon>
        <taxon>Lasius</taxon>
    </lineage>
</organism>
<feature type="compositionally biased region" description="Basic and acidic residues" evidence="1">
    <location>
        <begin position="49"/>
        <end position="65"/>
    </location>
</feature>
<gene>
    <name evidence="2" type="ORF">RF55_11478</name>
</gene>
<evidence type="ECO:0000256" key="1">
    <source>
        <dbReference type="SAM" id="MobiDB-lite"/>
    </source>
</evidence>
<dbReference type="AlphaFoldDB" id="A0A0J7KFB2"/>
<feature type="compositionally biased region" description="Basic and acidic residues" evidence="1">
    <location>
        <begin position="76"/>
        <end position="109"/>
    </location>
</feature>
<feature type="region of interest" description="Disordered" evidence="1">
    <location>
        <begin position="49"/>
        <end position="115"/>
    </location>
</feature>
<evidence type="ECO:0000313" key="3">
    <source>
        <dbReference type="Proteomes" id="UP000036403"/>
    </source>
</evidence>
<dbReference type="EMBL" id="LBMM01008344">
    <property type="protein sequence ID" value="KMQ88957.1"/>
    <property type="molecule type" value="Genomic_DNA"/>
</dbReference>